<dbReference type="OrthoDB" id="10056483at2759"/>
<evidence type="ECO:0000313" key="2">
    <source>
        <dbReference type="Proteomes" id="UP000792457"/>
    </source>
</evidence>
<organism evidence="1 2">
    <name type="scientific">Ladona fulva</name>
    <name type="common">Scarce chaser dragonfly</name>
    <name type="synonym">Libellula fulva</name>
    <dbReference type="NCBI Taxonomy" id="123851"/>
    <lineage>
        <taxon>Eukaryota</taxon>
        <taxon>Metazoa</taxon>
        <taxon>Ecdysozoa</taxon>
        <taxon>Arthropoda</taxon>
        <taxon>Hexapoda</taxon>
        <taxon>Insecta</taxon>
        <taxon>Pterygota</taxon>
        <taxon>Palaeoptera</taxon>
        <taxon>Odonata</taxon>
        <taxon>Epiprocta</taxon>
        <taxon>Anisoptera</taxon>
        <taxon>Libelluloidea</taxon>
        <taxon>Libellulidae</taxon>
        <taxon>Ladona</taxon>
    </lineage>
</organism>
<keyword evidence="2" id="KW-1185">Reference proteome</keyword>
<dbReference type="Proteomes" id="UP000792457">
    <property type="component" value="Unassembled WGS sequence"/>
</dbReference>
<accession>A0A8K0NZC1</accession>
<dbReference type="EMBL" id="KZ308458">
    <property type="protein sequence ID" value="KAG8230000.1"/>
    <property type="molecule type" value="Genomic_DNA"/>
</dbReference>
<protein>
    <submittedName>
        <fullName evidence="1">Uncharacterized protein</fullName>
    </submittedName>
</protein>
<name>A0A8K0NZC1_LADFU</name>
<reference evidence="1" key="2">
    <citation type="submission" date="2017-10" db="EMBL/GenBank/DDBJ databases">
        <title>Ladona fulva Genome sequencing and assembly.</title>
        <authorList>
            <person name="Murali S."/>
            <person name="Richards S."/>
            <person name="Bandaranaike D."/>
            <person name="Bellair M."/>
            <person name="Blankenburg K."/>
            <person name="Chao H."/>
            <person name="Dinh H."/>
            <person name="Doddapaneni H."/>
            <person name="Dugan-Rocha S."/>
            <person name="Elkadiri S."/>
            <person name="Gnanaolivu R."/>
            <person name="Hernandez B."/>
            <person name="Skinner E."/>
            <person name="Javaid M."/>
            <person name="Lee S."/>
            <person name="Li M."/>
            <person name="Ming W."/>
            <person name="Munidasa M."/>
            <person name="Muniz J."/>
            <person name="Nguyen L."/>
            <person name="Hughes D."/>
            <person name="Osuji N."/>
            <person name="Pu L.-L."/>
            <person name="Puazo M."/>
            <person name="Qu C."/>
            <person name="Quiroz J."/>
            <person name="Raj R."/>
            <person name="Weissenberger G."/>
            <person name="Xin Y."/>
            <person name="Zou X."/>
            <person name="Han Y."/>
            <person name="Worley K."/>
            <person name="Muzny D."/>
            <person name="Gibbs R."/>
        </authorList>
    </citation>
    <scope>NUCLEOTIDE SEQUENCE</scope>
    <source>
        <strain evidence="1">Sampled in the wild</strain>
    </source>
</reference>
<evidence type="ECO:0000313" key="1">
    <source>
        <dbReference type="EMBL" id="KAG8230000.1"/>
    </source>
</evidence>
<proteinExistence type="predicted"/>
<dbReference type="AlphaFoldDB" id="A0A8K0NZC1"/>
<gene>
    <name evidence="1" type="ORF">J437_LFUL008441</name>
</gene>
<comment type="caution">
    <text evidence="1">The sequence shown here is derived from an EMBL/GenBank/DDBJ whole genome shotgun (WGS) entry which is preliminary data.</text>
</comment>
<sequence length="147" mass="17566">MMSLNISKCQVISFHKNQSPIKFDYTIDNNVLKRVFFDTSLSFQAHIHSITVKASKTLKFVYRVTKDFDNANIMKYLYCSLIRPILEYCFIVWSLYYNVHKQTVERVQNRFLRIISYKSHLNSNNSTISLDINLPPFYYYSIYYIIV</sequence>
<reference evidence="1" key="1">
    <citation type="submission" date="2013-04" db="EMBL/GenBank/DDBJ databases">
        <authorList>
            <person name="Qu J."/>
            <person name="Murali S.C."/>
            <person name="Bandaranaike D."/>
            <person name="Bellair M."/>
            <person name="Blankenburg K."/>
            <person name="Chao H."/>
            <person name="Dinh H."/>
            <person name="Doddapaneni H."/>
            <person name="Downs B."/>
            <person name="Dugan-Rocha S."/>
            <person name="Elkadiri S."/>
            <person name="Gnanaolivu R.D."/>
            <person name="Hernandez B."/>
            <person name="Javaid M."/>
            <person name="Jayaseelan J.C."/>
            <person name="Lee S."/>
            <person name="Li M."/>
            <person name="Ming W."/>
            <person name="Munidasa M."/>
            <person name="Muniz J."/>
            <person name="Nguyen L."/>
            <person name="Ongeri F."/>
            <person name="Osuji N."/>
            <person name="Pu L.-L."/>
            <person name="Puazo M."/>
            <person name="Qu C."/>
            <person name="Quiroz J."/>
            <person name="Raj R."/>
            <person name="Weissenberger G."/>
            <person name="Xin Y."/>
            <person name="Zou X."/>
            <person name="Han Y."/>
            <person name="Richards S."/>
            <person name="Worley K."/>
            <person name="Muzny D."/>
            <person name="Gibbs R."/>
        </authorList>
    </citation>
    <scope>NUCLEOTIDE SEQUENCE</scope>
    <source>
        <strain evidence="1">Sampled in the wild</strain>
    </source>
</reference>